<dbReference type="RefSeq" id="WP_092356843.1">
    <property type="nucleotide sequence ID" value="NZ_FOIN01000060.1"/>
</dbReference>
<dbReference type="Gene3D" id="3.30.470.20">
    <property type="entry name" value="ATP-grasp fold, B domain"/>
    <property type="match status" value="1"/>
</dbReference>
<dbReference type="InterPro" id="IPR011761">
    <property type="entry name" value="ATP-grasp"/>
</dbReference>
<accession>A0A1I0HTK9</accession>
<evidence type="ECO:0000256" key="1">
    <source>
        <dbReference type="ARBA" id="ARBA00022598"/>
    </source>
</evidence>
<dbReference type="AlphaFoldDB" id="A0A1I0HTK9"/>
<evidence type="ECO:0000256" key="4">
    <source>
        <dbReference type="PROSITE-ProRule" id="PRU00409"/>
    </source>
</evidence>
<dbReference type="Pfam" id="PF02786">
    <property type="entry name" value="CPSase_L_D2"/>
    <property type="match status" value="1"/>
</dbReference>
<proteinExistence type="predicted"/>
<dbReference type="GeneID" id="78289586"/>
<keyword evidence="3 4" id="KW-0067">ATP-binding</keyword>
<dbReference type="PANTHER" id="PTHR43585">
    <property type="entry name" value="FUMIPYRROLE BIOSYNTHESIS PROTEIN C"/>
    <property type="match status" value="1"/>
</dbReference>
<keyword evidence="7" id="KW-1185">Reference proteome</keyword>
<name>A0A1I0HTK9_9FIRM</name>
<dbReference type="InterPro" id="IPR005479">
    <property type="entry name" value="CPAse_ATP-bd"/>
</dbReference>
<dbReference type="PANTHER" id="PTHR43585:SF2">
    <property type="entry name" value="ATP-GRASP ENZYME FSQD"/>
    <property type="match status" value="1"/>
</dbReference>
<protein>
    <submittedName>
        <fullName evidence="6">ATP-grasp domain-containing protein</fullName>
    </submittedName>
</protein>
<evidence type="ECO:0000313" key="7">
    <source>
        <dbReference type="Proteomes" id="UP000198558"/>
    </source>
</evidence>
<dbReference type="SUPFAM" id="SSF56059">
    <property type="entry name" value="Glutathione synthetase ATP-binding domain-like"/>
    <property type="match status" value="1"/>
</dbReference>
<sequence length="401" mass="46422">MNVVFISPHFPLYFHNFCSRLKIRGVNVLGIGDADYHEISKETKVSLSEYYCVNDLENYDEVYKAVAYFISKYGRIDFIESQNEYWLETDAKLRSDFNVVSGTKFEDLAVMKYKSKMKAVYESVGLNVARYCLVDSFDHALAFIEKVGYPIVVKPDNGVGATSTYKLNNQQELEYFFATKDDRIYIMEEYVNGHVETYDGIADSNKNVLIANSTIMLNSIMDNVNDHCDTAFQNRFVKGTDIEKVGQKVVKAFDTRSRFFHFEFFRLDADKDGLGKKGDLVGLEVNMRAPGAYMPDMMNFSYDSDVYTVWADMIIYDKCFLDLKQQYLVAYIGRRDNFDYLYDNSQLRDQFGFDIVLDVDVPEALSAAMGNHVFMVRSNNQDHLDYMIDEFLKRKDGSSWR</sequence>
<dbReference type="Gene3D" id="3.30.1490.20">
    <property type="entry name" value="ATP-grasp fold, A domain"/>
    <property type="match status" value="1"/>
</dbReference>
<feature type="domain" description="ATP-grasp" evidence="5">
    <location>
        <begin position="118"/>
        <end position="315"/>
    </location>
</feature>
<dbReference type="GO" id="GO:0016874">
    <property type="term" value="F:ligase activity"/>
    <property type="evidence" value="ECO:0007669"/>
    <property type="project" value="UniProtKB-KW"/>
</dbReference>
<evidence type="ECO:0000256" key="2">
    <source>
        <dbReference type="ARBA" id="ARBA00022741"/>
    </source>
</evidence>
<evidence type="ECO:0000259" key="5">
    <source>
        <dbReference type="PROSITE" id="PS50975"/>
    </source>
</evidence>
<dbReference type="Proteomes" id="UP000198558">
    <property type="component" value="Unassembled WGS sequence"/>
</dbReference>
<keyword evidence="2 4" id="KW-0547">Nucleotide-binding</keyword>
<dbReference type="EMBL" id="FOIN01000060">
    <property type="protein sequence ID" value="SET87128.1"/>
    <property type="molecule type" value="Genomic_DNA"/>
</dbReference>
<dbReference type="GO" id="GO:0005524">
    <property type="term" value="F:ATP binding"/>
    <property type="evidence" value="ECO:0007669"/>
    <property type="project" value="UniProtKB-UniRule"/>
</dbReference>
<reference evidence="7" key="1">
    <citation type="submission" date="2016-10" db="EMBL/GenBank/DDBJ databases">
        <authorList>
            <person name="Varghese N."/>
            <person name="Submissions S."/>
        </authorList>
    </citation>
    <scope>NUCLEOTIDE SEQUENCE [LARGE SCALE GENOMIC DNA]</scope>
    <source>
        <strain evidence="7">DSM 1551</strain>
    </source>
</reference>
<organism evidence="6 7">
    <name type="scientific">Thomasclavelia cocleata</name>
    <dbReference type="NCBI Taxonomy" id="69824"/>
    <lineage>
        <taxon>Bacteria</taxon>
        <taxon>Bacillati</taxon>
        <taxon>Bacillota</taxon>
        <taxon>Erysipelotrichia</taxon>
        <taxon>Erysipelotrichales</taxon>
        <taxon>Coprobacillaceae</taxon>
        <taxon>Thomasclavelia</taxon>
    </lineage>
</organism>
<dbReference type="GO" id="GO:0046872">
    <property type="term" value="F:metal ion binding"/>
    <property type="evidence" value="ECO:0007669"/>
    <property type="project" value="InterPro"/>
</dbReference>
<dbReference type="Gene3D" id="3.40.50.20">
    <property type="match status" value="1"/>
</dbReference>
<evidence type="ECO:0000256" key="3">
    <source>
        <dbReference type="ARBA" id="ARBA00022840"/>
    </source>
</evidence>
<gene>
    <name evidence="6" type="ORF">SAMN04489758_16010</name>
</gene>
<dbReference type="PROSITE" id="PS50975">
    <property type="entry name" value="ATP_GRASP"/>
    <property type="match status" value="1"/>
</dbReference>
<dbReference type="InterPro" id="IPR052032">
    <property type="entry name" value="ATP-dep_AA_Ligase"/>
</dbReference>
<dbReference type="InterPro" id="IPR013815">
    <property type="entry name" value="ATP_grasp_subdomain_1"/>
</dbReference>
<dbReference type="OrthoDB" id="24041at2"/>
<keyword evidence="1" id="KW-0436">Ligase</keyword>
<evidence type="ECO:0000313" key="6">
    <source>
        <dbReference type="EMBL" id="SET87128.1"/>
    </source>
</evidence>